<sequence length="95" mass="10891">MELKATCVLLLIMCVTIFTSTEGLSCCLDVSNRIHPKLLRNVSRYEIQKKSGICDIDAVILHIDHRRICARLRVLKALMKIKRGQRKTQKVNAEK</sequence>
<proteinExistence type="predicted"/>
<dbReference type="InterPro" id="IPR036048">
    <property type="entry name" value="Interleukin_8-like_sf"/>
</dbReference>
<dbReference type="AlphaFoldDB" id="A0A5A9P0D7"/>
<feature type="signal peptide" evidence="2">
    <location>
        <begin position="1"/>
        <end position="23"/>
    </location>
</feature>
<keyword evidence="1" id="KW-0202">Cytokine</keyword>
<organism evidence="4 5">
    <name type="scientific">Triplophysa tibetana</name>
    <dbReference type="NCBI Taxonomy" id="1572043"/>
    <lineage>
        <taxon>Eukaryota</taxon>
        <taxon>Metazoa</taxon>
        <taxon>Chordata</taxon>
        <taxon>Craniata</taxon>
        <taxon>Vertebrata</taxon>
        <taxon>Euteleostomi</taxon>
        <taxon>Actinopterygii</taxon>
        <taxon>Neopterygii</taxon>
        <taxon>Teleostei</taxon>
        <taxon>Ostariophysi</taxon>
        <taxon>Cypriniformes</taxon>
        <taxon>Nemacheilidae</taxon>
        <taxon>Triplophysa</taxon>
    </lineage>
</organism>
<dbReference type="GO" id="GO:0008009">
    <property type="term" value="F:chemokine activity"/>
    <property type="evidence" value="ECO:0007669"/>
    <property type="project" value="InterPro"/>
</dbReference>
<dbReference type="Pfam" id="PF00048">
    <property type="entry name" value="IL8"/>
    <property type="match status" value="1"/>
</dbReference>
<dbReference type="GO" id="GO:0006955">
    <property type="term" value="P:immune response"/>
    <property type="evidence" value="ECO:0007669"/>
    <property type="project" value="InterPro"/>
</dbReference>
<comment type="caution">
    <text evidence="4">The sequence shown here is derived from an EMBL/GenBank/DDBJ whole genome shotgun (WGS) entry which is preliminary data.</text>
</comment>
<name>A0A5A9P0D7_9TELE</name>
<gene>
    <name evidence="4" type="ORF">E1301_Tti022093</name>
</gene>
<evidence type="ECO:0000256" key="1">
    <source>
        <dbReference type="ARBA" id="ARBA00022514"/>
    </source>
</evidence>
<evidence type="ECO:0000256" key="2">
    <source>
        <dbReference type="SAM" id="SignalP"/>
    </source>
</evidence>
<keyword evidence="5" id="KW-1185">Reference proteome</keyword>
<dbReference type="GO" id="GO:0005615">
    <property type="term" value="C:extracellular space"/>
    <property type="evidence" value="ECO:0007669"/>
    <property type="project" value="UniProtKB-KW"/>
</dbReference>
<dbReference type="EMBL" id="SOYY01000012">
    <property type="protein sequence ID" value="KAA0714479.1"/>
    <property type="molecule type" value="Genomic_DNA"/>
</dbReference>
<keyword evidence="2" id="KW-0732">Signal</keyword>
<dbReference type="Proteomes" id="UP000324632">
    <property type="component" value="Chromosome 12"/>
</dbReference>
<evidence type="ECO:0000259" key="3">
    <source>
        <dbReference type="SMART" id="SM00199"/>
    </source>
</evidence>
<evidence type="ECO:0000313" key="5">
    <source>
        <dbReference type="Proteomes" id="UP000324632"/>
    </source>
</evidence>
<dbReference type="SUPFAM" id="SSF54117">
    <property type="entry name" value="Interleukin 8-like chemokines"/>
    <property type="match status" value="1"/>
</dbReference>
<dbReference type="InterPro" id="IPR001811">
    <property type="entry name" value="Chemokine_IL8-like_dom"/>
</dbReference>
<evidence type="ECO:0000313" key="4">
    <source>
        <dbReference type="EMBL" id="KAA0714479.1"/>
    </source>
</evidence>
<protein>
    <recommendedName>
        <fullName evidence="3">Chemokine interleukin-8-like domain-containing protein</fullName>
    </recommendedName>
</protein>
<dbReference type="Gene3D" id="2.40.50.40">
    <property type="match status" value="1"/>
</dbReference>
<feature type="chain" id="PRO_5022667052" description="Chemokine interleukin-8-like domain-containing protein" evidence="2">
    <location>
        <begin position="24"/>
        <end position="95"/>
    </location>
</feature>
<reference evidence="4 5" key="1">
    <citation type="journal article" date="2019" name="Mol. Ecol. Resour.">
        <title>Chromosome-level genome assembly of Triplophysa tibetana, a fish adapted to the harsh high-altitude environment of the Tibetan Plateau.</title>
        <authorList>
            <person name="Yang X."/>
            <person name="Liu H."/>
            <person name="Ma Z."/>
            <person name="Zou Y."/>
            <person name="Zou M."/>
            <person name="Mao Y."/>
            <person name="Li X."/>
            <person name="Wang H."/>
            <person name="Chen T."/>
            <person name="Wang W."/>
            <person name="Yang R."/>
        </authorList>
    </citation>
    <scope>NUCLEOTIDE SEQUENCE [LARGE SCALE GENOMIC DNA]</scope>
    <source>
        <strain evidence="4">TTIB1903HZAU</strain>
        <tissue evidence="4">Muscle</tissue>
    </source>
</reference>
<dbReference type="SMART" id="SM00199">
    <property type="entry name" value="SCY"/>
    <property type="match status" value="1"/>
</dbReference>
<feature type="domain" description="Chemokine interleukin-8-like" evidence="3">
    <location>
        <begin position="23"/>
        <end position="82"/>
    </location>
</feature>
<accession>A0A5A9P0D7</accession>